<evidence type="ECO:0000256" key="2">
    <source>
        <dbReference type="ARBA" id="ARBA00022737"/>
    </source>
</evidence>
<keyword evidence="1" id="KW-0433">Leucine-rich repeat</keyword>
<evidence type="ECO:0000259" key="5">
    <source>
        <dbReference type="Pfam" id="PF23598"/>
    </source>
</evidence>
<evidence type="ECO:0000256" key="3">
    <source>
        <dbReference type="ARBA" id="ARBA00023786"/>
    </source>
</evidence>
<sequence>MGNPTQSTSVGVIEAVEEIMMAYRSLPPRPSIEEVEAAIAVIRTADSEQELRVWEIAKTQRPPDVPQKLFSLLQEVKRNLALLQSQQHRREAMALVELDKSLQVFDELIQRVSKTVSGEETEEEEEEEKWKEEVNDGIGRSLSLVEKLKDEKKEEANSLSKLDDAYSVNGDTKLSLIQVASLIETSAKKGVRVIDLQGKLMDQIEWLPNSLGKLQEATELKISENRIMALPTSIGSLKCVTKLDIHSNQLINLPESFGELSNLIDLDLHANRLKTLPSTFGNLTNLVNLDLSSNQFYVLPHTIGNLTNLRWLNIETNELEELPYTIGSCTALIELRLDFNQLKALPEAIGKLECLEILTLHYNRVKSLPSTMSSLSKLKELNVSFNELESIPESLCLVKSLVKLDVGRNFADLRMLPRSIGNLEMLEELDISSNQIRILPDSFSLLAKLRMFNADETPLEMPPKDVIKLGAQAVVQYMADSVRAKTEGSQQAEPKDCLFWLCSLCSTIEEE</sequence>
<keyword evidence="7" id="KW-1185">Reference proteome</keyword>
<feature type="domain" description="Disease resistance R13L4/SHOC-2-like LRR" evidence="5">
    <location>
        <begin position="289"/>
        <end position="404"/>
    </location>
</feature>
<evidence type="ECO:0000256" key="4">
    <source>
        <dbReference type="ARBA" id="ARBA00037519"/>
    </source>
</evidence>
<dbReference type="Pfam" id="PF00560">
    <property type="entry name" value="LRR_1"/>
    <property type="match status" value="1"/>
</dbReference>
<dbReference type="PROSITE" id="PS51450">
    <property type="entry name" value="LRR"/>
    <property type="match status" value="2"/>
</dbReference>
<keyword evidence="2" id="KW-0677">Repeat</keyword>
<name>A0A8J5CQ84_ZINOF</name>
<dbReference type="AlphaFoldDB" id="A0A8J5CQ84"/>
<evidence type="ECO:0000313" key="7">
    <source>
        <dbReference type="Proteomes" id="UP000734854"/>
    </source>
</evidence>
<protein>
    <recommendedName>
        <fullName evidence="5">Disease resistance R13L4/SHOC-2-like LRR domain-containing protein</fullName>
    </recommendedName>
</protein>
<evidence type="ECO:0000313" key="6">
    <source>
        <dbReference type="EMBL" id="KAG6466772.1"/>
    </source>
</evidence>
<dbReference type="GO" id="GO:0005737">
    <property type="term" value="C:cytoplasm"/>
    <property type="evidence" value="ECO:0007669"/>
    <property type="project" value="TreeGrafter"/>
</dbReference>
<dbReference type="PANTHER" id="PTHR48051:SF54">
    <property type="entry name" value="LEUCINE-RICH REPEAT-CONTAINING PROTEIN"/>
    <property type="match status" value="1"/>
</dbReference>
<dbReference type="InterPro" id="IPR003591">
    <property type="entry name" value="Leu-rich_rpt_typical-subtyp"/>
</dbReference>
<dbReference type="PANTHER" id="PTHR48051">
    <property type="match status" value="1"/>
</dbReference>
<organism evidence="6 7">
    <name type="scientific">Zingiber officinale</name>
    <name type="common">Ginger</name>
    <name type="synonym">Amomum zingiber</name>
    <dbReference type="NCBI Taxonomy" id="94328"/>
    <lineage>
        <taxon>Eukaryota</taxon>
        <taxon>Viridiplantae</taxon>
        <taxon>Streptophyta</taxon>
        <taxon>Embryophyta</taxon>
        <taxon>Tracheophyta</taxon>
        <taxon>Spermatophyta</taxon>
        <taxon>Magnoliopsida</taxon>
        <taxon>Liliopsida</taxon>
        <taxon>Zingiberales</taxon>
        <taxon>Zingiberaceae</taxon>
        <taxon>Zingiber</taxon>
    </lineage>
</organism>
<dbReference type="Proteomes" id="UP000734854">
    <property type="component" value="Unassembled WGS sequence"/>
</dbReference>
<comment type="function">
    <text evidence="4">Leucine-rich repeat protein that likely mediates protein interactions, possibly in the context of signal transduction.</text>
</comment>
<dbReference type="SMART" id="SM00364">
    <property type="entry name" value="LRR_BAC"/>
    <property type="match status" value="9"/>
</dbReference>
<gene>
    <name evidence="6" type="ORF">ZIOFF_075422</name>
</gene>
<dbReference type="InterPro" id="IPR055414">
    <property type="entry name" value="LRR_R13L4/SHOC2-like"/>
</dbReference>
<dbReference type="InterPro" id="IPR050216">
    <property type="entry name" value="LRR_domain-containing"/>
</dbReference>
<dbReference type="OrthoDB" id="1668230at2759"/>
<comment type="similarity">
    <text evidence="3">Belongs to the SHOC2 family.</text>
</comment>
<dbReference type="InterPro" id="IPR001611">
    <property type="entry name" value="Leu-rich_rpt"/>
</dbReference>
<accession>A0A8J5CQ84</accession>
<reference evidence="6 7" key="1">
    <citation type="submission" date="2020-08" db="EMBL/GenBank/DDBJ databases">
        <title>Plant Genome Project.</title>
        <authorList>
            <person name="Zhang R.-G."/>
        </authorList>
    </citation>
    <scope>NUCLEOTIDE SEQUENCE [LARGE SCALE GENOMIC DNA]</scope>
    <source>
        <tissue evidence="6">Rhizome</tissue>
    </source>
</reference>
<dbReference type="Pfam" id="PF23598">
    <property type="entry name" value="LRR_14"/>
    <property type="match status" value="1"/>
</dbReference>
<evidence type="ECO:0000256" key="1">
    <source>
        <dbReference type="ARBA" id="ARBA00022614"/>
    </source>
</evidence>
<comment type="caution">
    <text evidence="6">The sequence shown here is derived from an EMBL/GenBank/DDBJ whole genome shotgun (WGS) entry which is preliminary data.</text>
</comment>
<proteinExistence type="inferred from homology"/>
<dbReference type="FunFam" id="3.80.10.10:FF:000405">
    <property type="entry name" value="Plant intracellular Ras-group-related LRR protein 4"/>
    <property type="match status" value="1"/>
</dbReference>
<dbReference type="SMART" id="SM00369">
    <property type="entry name" value="LRR_TYP"/>
    <property type="match status" value="8"/>
</dbReference>
<dbReference type="EMBL" id="JACMSC010000123">
    <property type="protein sequence ID" value="KAG6466772.1"/>
    <property type="molecule type" value="Genomic_DNA"/>
</dbReference>